<proteinExistence type="predicted"/>
<reference evidence="3" key="1">
    <citation type="submission" date="2017-02" db="EMBL/GenBank/DDBJ databases">
        <authorList>
            <person name="Varghese N."/>
            <person name="Submissions S."/>
        </authorList>
    </citation>
    <scope>NUCLEOTIDE SEQUENCE [LARGE SCALE GENOMIC DNA]</scope>
    <source>
        <strain evidence="3">ATCC 27094</strain>
    </source>
</reference>
<gene>
    <name evidence="2" type="ORF">SAMN02745126_02783</name>
</gene>
<evidence type="ECO:0000256" key="1">
    <source>
        <dbReference type="SAM" id="SignalP"/>
    </source>
</evidence>
<accession>A0A1T4PGX7</accession>
<evidence type="ECO:0008006" key="4">
    <source>
        <dbReference type="Google" id="ProtNLM"/>
    </source>
</evidence>
<name>A0A1T4PGX7_9HYPH</name>
<dbReference type="RefSeq" id="WP_085934429.1">
    <property type="nucleotide sequence ID" value="NZ_FUWJ01000002.1"/>
</dbReference>
<protein>
    <recommendedName>
        <fullName evidence="4">Tat (Twin-arginine translocation) pathway signal sequence</fullName>
    </recommendedName>
</protein>
<evidence type="ECO:0000313" key="2">
    <source>
        <dbReference type="EMBL" id="SJZ90038.1"/>
    </source>
</evidence>
<dbReference type="OrthoDB" id="7375431at2"/>
<dbReference type="EMBL" id="FUWJ01000002">
    <property type="protein sequence ID" value="SJZ90038.1"/>
    <property type="molecule type" value="Genomic_DNA"/>
</dbReference>
<keyword evidence="3" id="KW-1185">Reference proteome</keyword>
<organism evidence="2 3">
    <name type="scientific">Enhydrobacter aerosaccus</name>
    <dbReference type="NCBI Taxonomy" id="225324"/>
    <lineage>
        <taxon>Bacteria</taxon>
        <taxon>Pseudomonadati</taxon>
        <taxon>Pseudomonadota</taxon>
        <taxon>Alphaproteobacteria</taxon>
        <taxon>Hyphomicrobiales</taxon>
        <taxon>Enhydrobacter</taxon>
    </lineage>
</organism>
<dbReference type="AlphaFoldDB" id="A0A1T4PGX7"/>
<evidence type="ECO:0000313" key="3">
    <source>
        <dbReference type="Proteomes" id="UP000190092"/>
    </source>
</evidence>
<feature type="chain" id="PRO_5012504524" description="Tat (Twin-arginine translocation) pathway signal sequence" evidence="1">
    <location>
        <begin position="32"/>
        <end position="220"/>
    </location>
</feature>
<dbReference type="STRING" id="225324.SAMN02745126_02783"/>
<sequence length="220" mass="23460">MVNPSRRTTLKYLGFAAVAAPLTGLSVPALADEDLYIASRYQNFDRGTVHSLDPSTRGLVVDFPNKGSVKMKAADLVVRTSSGYAGNSYAELKVGQTIDVQWYDYVDFLVAKTTPEVTAHAKAMVAQGARIEGLPGSEHQIRLFSLAGMVVSTDPQYSTFSIINASGGEPDKPAPDSGEVIRLPQIQTDAGKAALATLKPGDNATTVYSVQTAIKIVIIR</sequence>
<dbReference type="InterPro" id="IPR006311">
    <property type="entry name" value="TAT_signal"/>
</dbReference>
<feature type="signal peptide" evidence="1">
    <location>
        <begin position="1"/>
        <end position="31"/>
    </location>
</feature>
<dbReference type="Proteomes" id="UP000190092">
    <property type="component" value="Unassembled WGS sequence"/>
</dbReference>
<keyword evidence="1" id="KW-0732">Signal</keyword>
<dbReference type="PROSITE" id="PS51318">
    <property type="entry name" value="TAT"/>
    <property type="match status" value="1"/>
</dbReference>